<gene>
    <name evidence="1" type="ORF">VNO80_00403</name>
</gene>
<organism evidence="1 2">
    <name type="scientific">Phaseolus coccineus</name>
    <name type="common">Scarlet runner bean</name>
    <name type="synonym">Phaseolus multiflorus</name>
    <dbReference type="NCBI Taxonomy" id="3886"/>
    <lineage>
        <taxon>Eukaryota</taxon>
        <taxon>Viridiplantae</taxon>
        <taxon>Streptophyta</taxon>
        <taxon>Embryophyta</taxon>
        <taxon>Tracheophyta</taxon>
        <taxon>Spermatophyta</taxon>
        <taxon>Magnoliopsida</taxon>
        <taxon>eudicotyledons</taxon>
        <taxon>Gunneridae</taxon>
        <taxon>Pentapetalae</taxon>
        <taxon>rosids</taxon>
        <taxon>fabids</taxon>
        <taxon>Fabales</taxon>
        <taxon>Fabaceae</taxon>
        <taxon>Papilionoideae</taxon>
        <taxon>50 kb inversion clade</taxon>
        <taxon>NPAAA clade</taxon>
        <taxon>indigoferoid/millettioid clade</taxon>
        <taxon>Phaseoleae</taxon>
        <taxon>Phaseolus</taxon>
    </lineage>
</organism>
<protein>
    <submittedName>
        <fullName evidence="1">Uncharacterized protein</fullName>
    </submittedName>
</protein>
<sequence length="72" mass="7615">MIPVKGKEAPIPGDILKAAASQGGNSPEITKMERGGLNGNVIEEIFGLMNERMSETKAAAEEKTEATEVQSL</sequence>
<dbReference type="Proteomes" id="UP001374584">
    <property type="component" value="Unassembled WGS sequence"/>
</dbReference>
<proteinExistence type="predicted"/>
<name>A0AAN9NYQ2_PHACN</name>
<evidence type="ECO:0000313" key="1">
    <source>
        <dbReference type="EMBL" id="KAK7381855.1"/>
    </source>
</evidence>
<dbReference type="EMBL" id="JAYMYR010000001">
    <property type="protein sequence ID" value="KAK7381855.1"/>
    <property type="molecule type" value="Genomic_DNA"/>
</dbReference>
<comment type="caution">
    <text evidence="1">The sequence shown here is derived from an EMBL/GenBank/DDBJ whole genome shotgun (WGS) entry which is preliminary data.</text>
</comment>
<reference evidence="1 2" key="1">
    <citation type="submission" date="2024-01" db="EMBL/GenBank/DDBJ databases">
        <title>The genomes of 5 underutilized Papilionoideae crops provide insights into root nodulation and disease resistanc.</title>
        <authorList>
            <person name="Jiang F."/>
        </authorList>
    </citation>
    <scope>NUCLEOTIDE SEQUENCE [LARGE SCALE GENOMIC DNA]</scope>
    <source>
        <strain evidence="1">JINMINGXINNONG_FW02</strain>
        <tissue evidence="1">Leaves</tissue>
    </source>
</reference>
<keyword evidence="2" id="KW-1185">Reference proteome</keyword>
<accession>A0AAN9NYQ2</accession>
<dbReference type="AlphaFoldDB" id="A0AAN9NYQ2"/>
<evidence type="ECO:0000313" key="2">
    <source>
        <dbReference type="Proteomes" id="UP001374584"/>
    </source>
</evidence>